<keyword evidence="4" id="KW-0862">Zinc</keyword>
<dbReference type="Proteomes" id="UP000238322">
    <property type="component" value="Unassembled WGS sequence"/>
</dbReference>
<gene>
    <name evidence="7" type="ORF">C5Y83_07780</name>
</gene>
<dbReference type="SUPFAM" id="SSF102712">
    <property type="entry name" value="JAB1/MPN domain"/>
    <property type="match status" value="1"/>
</dbReference>
<evidence type="ECO:0000256" key="1">
    <source>
        <dbReference type="ARBA" id="ARBA00022670"/>
    </source>
</evidence>
<dbReference type="GO" id="GO:0046872">
    <property type="term" value="F:metal ion binding"/>
    <property type="evidence" value="ECO:0007669"/>
    <property type="project" value="UniProtKB-KW"/>
</dbReference>
<evidence type="ECO:0000256" key="4">
    <source>
        <dbReference type="ARBA" id="ARBA00022833"/>
    </source>
</evidence>
<dbReference type="EMBL" id="PUHY01000005">
    <property type="protein sequence ID" value="PQO37832.1"/>
    <property type="molecule type" value="Genomic_DNA"/>
</dbReference>
<evidence type="ECO:0000313" key="8">
    <source>
        <dbReference type="Proteomes" id="UP000238322"/>
    </source>
</evidence>
<keyword evidence="1" id="KW-0645">Protease</keyword>
<dbReference type="InterPro" id="IPR028090">
    <property type="entry name" value="JAB_dom_prok"/>
</dbReference>
<evidence type="ECO:0000256" key="2">
    <source>
        <dbReference type="ARBA" id="ARBA00022723"/>
    </source>
</evidence>
<keyword evidence="3" id="KW-0378">Hydrolase</keyword>
<proteinExistence type="predicted"/>
<dbReference type="GO" id="GO:0008237">
    <property type="term" value="F:metallopeptidase activity"/>
    <property type="evidence" value="ECO:0007669"/>
    <property type="project" value="UniProtKB-KW"/>
</dbReference>
<evidence type="ECO:0000259" key="6">
    <source>
        <dbReference type="Pfam" id="PF14464"/>
    </source>
</evidence>
<evidence type="ECO:0000313" key="7">
    <source>
        <dbReference type="EMBL" id="PQO37832.1"/>
    </source>
</evidence>
<evidence type="ECO:0000256" key="3">
    <source>
        <dbReference type="ARBA" id="ARBA00022801"/>
    </source>
</evidence>
<sequence>MRSHRGSSKIEFSSVSEGLRLSLLDAPHMDLIRICNQASDKETGGILVGRYSKDLKTAVVSQLTGPPADSQGFLSSFRRGVAGLQSLLDQYWSGSSSTYYLGEWHYHPSHNASPSTVDIAQMKAIANDSNYFCPEPILLIVAKSDSGGFAYSANVFFRSGGYLSLQQKETVL</sequence>
<organism evidence="7 8">
    <name type="scientific">Blastopirellula marina</name>
    <dbReference type="NCBI Taxonomy" id="124"/>
    <lineage>
        <taxon>Bacteria</taxon>
        <taxon>Pseudomonadati</taxon>
        <taxon>Planctomycetota</taxon>
        <taxon>Planctomycetia</taxon>
        <taxon>Pirellulales</taxon>
        <taxon>Pirellulaceae</taxon>
        <taxon>Blastopirellula</taxon>
    </lineage>
</organism>
<dbReference type="Gene3D" id="3.40.140.10">
    <property type="entry name" value="Cytidine Deaminase, domain 2"/>
    <property type="match status" value="1"/>
</dbReference>
<keyword evidence="5" id="KW-0482">Metalloprotease</keyword>
<dbReference type="AlphaFoldDB" id="A0A2S8G059"/>
<dbReference type="Pfam" id="PF14464">
    <property type="entry name" value="Prok-JAB"/>
    <property type="match status" value="1"/>
</dbReference>
<dbReference type="GO" id="GO:0006508">
    <property type="term" value="P:proteolysis"/>
    <property type="evidence" value="ECO:0007669"/>
    <property type="project" value="UniProtKB-KW"/>
</dbReference>
<reference evidence="7 8" key="1">
    <citation type="submission" date="2018-02" db="EMBL/GenBank/DDBJ databases">
        <title>Comparative genomes isolates from brazilian mangrove.</title>
        <authorList>
            <person name="Araujo J.E."/>
            <person name="Taketani R.G."/>
            <person name="Silva M.C.P."/>
            <person name="Loureco M.V."/>
            <person name="Andreote F.D."/>
        </authorList>
    </citation>
    <scope>NUCLEOTIDE SEQUENCE [LARGE SCALE GENOMIC DNA]</scope>
    <source>
        <strain evidence="7 8">Hex-1 MGV</strain>
    </source>
</reference>
<evidence type="ECO:0000256" key="5">
    <source>
        <dbReference type="ARBA" id="ARBA00023049"/>
    </source>
</evidence>
<comment type="caution">
    <text evidence="7">The sequence shown here is derived from an EMBL/GenBank/DDBJ whole genome shotgun (WGS) entry which is preliminary data.</text>
</comment>
<feature type="domain" description="JAB" evidence="6">
    <location>
        <begin position="32"/>
        <end position="143"/>
    </location>
</feature>
<protein>
    <recommendedName>
        <fullName evidence="6">JAB domain-containing protein</fullName>
    </recommendedName>
</protein>
<keyword evidence="2" id="KW-0479">Metal-binding</keyword>
<accession>A0A2S8G059</accession>
<name>A0A2S8G059_9BACT</name>